<proteinExistence type="inferred from homology"/>
<dbReference type="InterPro" id="IPR015424">
    <property type="entry name" value="PyrdxlP-dep_Trfase"/>
</dbReference>
<evidence type="ECO:0000256" key="2">
    <source>
        <dbReference type="ARBA" id="ARBA00022898"/>
    </source>
</evidence>
<dbReference type="Gene3D" id="3.90.1150.10">
    <property type="entry name" value="Aspartate Aminotransferase, domain 1"/>
    <property type="match status" value="1"/>
</dbReference>
<dbReference type="RefSeq" id="WP_090875664.1">
    <property type="nucleotide sequence ID" value="NZ_FMXQ01000002.1"/>
</dbReference>
<evidence type="ECO:0000256" key="4">
    <source>
        <dbReference type="ARBA" id="ARBA00023125"/>
    </source>
</evidence>
<keyword evidence="4 7" id="KW-0238">DNA-binding</keyword>
<keyword evidence="7" id="KW-0032">Aminotransferase</keyword>
<evidence type="ECO:0000259" key="6">
    <source>
        <dbReference type="PROSITE" id="PS50949"/>
    </source>
</evidence>
<keyword evidence="3" id="KW-0805">Transcription regulation</keyword>
<dbReference type="EMBL" id="FMXQ01000002">
    <property type="protein sequence ID" value="SDB17462.1"/>
    <property type="molecule type" value="Genomic_DNA"/>
</dbReference>
<organism evidence="7 8">
    <name type="scientific">Bauldia litoralis</name>
    <dbReference type="NCBI Taxonomy" id="665467"/>
    <lineage>
        <taxon>Bacteria</taxon>
        <taxon>Pseudomonadati</taxon>
        <taxon>Pseudomonadota</taxon>
        <taxon>Alphaproteobacteria</taxon>
        <taxon>Hyphomicrobiales</taxon>
        <taxon>Kaistiaceae</taxon>
        <taxon>Bauldia</taxon>
    </lineage>
</organism>
<dbReference type="SUPFAM" id="SSF53383">
    <property type="entry name" value="PLP-dependent transferases"/>
    <property type="match status" value="1"/>
</dbReference>
<evidence type="ECO:0000313" key="8">
    <source>
        <dbReference type="Proteomes" id="UP000199071"/>
    </source>
</evidence>
<dbReference type="GO" id="GO:0008483">
    <property type="term" value="F:transaminase activity"/>
    <property type="evidence" value="ECO:0007669"/>
    <property type="project" value="UniProtKB-KW"/>
</dbReference>
<dbReference type="GO" id="GO:0003700">
    <property type="term" value="F:DNA-binding transcription factor activity"/>
    <property type="evidence" value="ECO:0007669"/>
    <property type="project" value="InterPro"/>
</dbReference>
<evidence type="ECO:0000313" key="7">
    <source>
        <dbReference type="EMBL" id="SDB17462.1"/>
    </source>
</evidence>
<dbReference type="PANTHER" id="PTHR46577">
    <property type="entry name" value="HTH-TYPE TRANSCRIPTIONAL REGULATORY PROTEIN GABR"/>
    <property type="match status" value="1"/>
</dbReference>
<dbReference type="InterPro" id="IPR036390">
    <property type="entry name" value="WH_DNA-bd_sf"/>
</dbReference>
<keyword evidence="8" id="KW-1185">Reference proteome</keyword>
<dbReference type="InterPro" id="IPR000524">
    <property type="entry name" value="Tscrpt_reg_HTH_GntR"/>
</dbReference>
<dbReference type="GO" id="GO:0030170">
    <property type="term" value="F:pyridoxal phosphate binding"/>
    <property type="evidence" value="ECO:0007669"/>
    <property type="project" value="InterPro"/>
</dbReference>
<dbReference type="SMART" id="SM00345">
    <property type="entry name" value="HTH_GNTR"/>
    <property type="match status" value="1"/>
</dbReference>
<dbReference type="InterPro" id="IPR015422">
    <property type="entry name" value="PyrdxlP-dep_Trfase_small"/>
</dbReference>
<dbReference type="PANTHER" id="PTHR46577:SF1">
    <property type="entry name" value="HTH-TYPE TRANSCRIPTIONAL REGULATORY PROTEIN GABR"/>
    <property type="match status" value="1"/>
</dbReference>
<name>A0A1G6B9Z0_9HYPH</name>
<feature type="domain" description="HTH gntR-type" evidence="6">
    <location>
        <begin position="13"/>
        <end position="81"/>
    </location>
</feature>
<gene>
    <name evidence="7" type="ORF">SAMN02982931_01407</name>
</gene>
<reference evidence="7 8" key="1">
    <citation type="submission" date="2016-10" db="EMBL/GenBank/DDBJ databases">
        <authorList>
            <person name="de Groot N.N."/>
        </authorList>
    </citation>
    <scope>NUCLEOTIDE SEQUENCE [LARGE SCALE GENOMIC DNA]</scope>
    <source>
        <strain evidence="7 8">ATCC 35022</strain>
    </source>
</reference>
<dbReference type="PROSITE" id="PS50949">
    <property type="entry name" value="HTH_GNTR"/>
    <property type="match status" value="1"/>
</dbReference>
<dbReference type="Gene3D" id="3.40.640.10">
    <property type="entry name" value="Type I PLP-dependent aspartate aminotransferase-like (Major domain)"/>
    <property type="match status" value="1"/>
</dbReference>
<accession>A0A1G6B9Z0</accession>
<evidence type="ECO:0000256" key="3">
    <source>
        <dbReference type="ARBA" id="ARBA00023015"/>
    </source>
</evidence>
<keyword evidence="5" id="KW-0804">Transcription</keyword>
<dbReference type="InterPro" id="IPR015421">
    <property type="entry name" value="PyrdxlP-dep_Trfase_major"/>
</dbReference>
<dbReference type="InterPro" id="IPR051446">
    <property type="entry name" value="HTH_trans_reg/aminotransferase"/>
</dbReference>
<dbReference type="Proteomes" id="UP000199071">
    <property type="component" value="Unassembled WGS sequence"/>
</dbReference>
<dbReference type="InterPro" id="IPR004839">
    <property type="entry name" value="Aminotransferase_I/II_large"/>
</dbReference>
<dbReference type="InterPro" id="IPR036388">
    <property type="entry name" value="WH-like_DNA-bd_sf"/>
</dbReference>
<dbReference type="SUPFAM" id="SSF46785">
    <property type="entry name" value="Winged helix' DNA-binding domain"/>
    <property type="match status" value="1"/>
</dbReference>
<dbReference type="STRING" id="665467.SAMN02982931_01407"/>
<dbReference type="Pfam" id="PF00155">
    <property type="entry name" value="Aminotran_1_2"/>
    <property type="match status" value="1"/>
</dbReference>
<evidence type="ECO:0000256" key="1">
    <source>
        <dbReference type="ARBA" id="ARBA00005384"/>
    </source>
</evidence>
<dbReference type="CDD" id="cd00609">
    <property type="entry name" value="AAT_like"/>
    <property type="match status" value="1"/>
</dbReference>
<dbReference type="CDD" id="cd07377">
    <property type="entry name" value="WHTH_GntR"/>
    <property type="match status" value="1"/>
</dbReference>
<sequence length="460" mass="50113">MTSWRPDRDTLKRPVYLSLVEQISGAVDAGELSDGDRLPPQRMLAQELNIAVQTVSRAYDELSRRGLVAGETGRGTFITLRTHEPPPPYINERGNTIVDLSMLKPVVEQMHLDRLAKALADLATSFPANLSTSFRPNVVFARHRGVAVDWLRRCGLETNARNVILTNGATPAMVVALMTATRSGMTLATEAIGHHTLPALAGNLGLSLRGIPTDIEGMIPEALDKAAAEGEIGALFIMPNPCDPTVSMMSAGRREAIVDVARRHDLTIIENDAWGPLIEKCPPPLAALAPERTLYITSFSKNVVPGLRYGYLVVPERLIPAAGNRHLVTNWMATPLIAELATRWIEDGTALEMVLWQRRALRRRQKIAAETLAGIDYLSHPDALHIWIPLGSHRSEDEVVSLARLHDVAIAPGASFRIEGDPKPAIRVCLGQPSEKELRAALTVLAGILASDPEPVLLTL</sequence>
<protein>
    <submittedName>
        <fullName evidence="7">DNA-binding transcriptional regulator, MocR family, contains an aminotransferase domain</fullName>
    </submittedName>
</protein>
<keyword evidence="2" id="KW-0663">Pyridoxal phosphate</keyword>
<dbReference type="GO" id="GO:0003677">
    <property type="term" value="F:DNA binding"/>
    <property type="evidence" value="ECO:0007669"/>
    <property type="project" value="UniProtKB-KW"/>
</dbReference>
<dbReference type="Gene3D" id="1.10.10.10">
    <property type="entry name" value="Winged helix-like DNA-binding domain superfamily/Winged helix DNA-binding domain"/>
    <property type="match status" value="1"/>
</dbReference>
<dbReference type="OrthoDB" id="9794015at2"/>
<keyword evidence="7" id="KW-0808">Transferase</keyword>
<evidence type="ECO:0000256" key="5">
    <source>
        <dbReference type="ARBA" id="ARBA00023163"/>
    </source>
</evidence>
<comment type="similarity">
    <text evidence="1">In the C-terminal section; belongs to the class-I pyridoxal-phosphate-dependent aminotransferase family.</text>
</comment>
<dbReference type="AlphaFoldDB" id="A0A1G6B9Z0"/>
<dbReference type="Pfam" id="PF00392">
    <property type="entry name" value="GntR"/>
    <property type="match status" value="1"/>
</dbReference>